<dbReference type="InterPro" id="IPR011008">
    <property type="entry name" value="Dimeric_a/b-barrel"/>
</dbReference>
<protein>
    <submittedName>
        <fullName evidence="2">Stress responsive alpha-beta barrel domain-containing protein</fullName>
    </submittedName>
</protein>
<dbReference type="Proteomes" id="UP000217999">
    <property type="component" value="Unassembled WGS sequence"/>
</dbReference>
<organism evidence="2 3">
    <name type="scientific">Vandammella animalimorsus</name>
    <dbReference type="NCBI Taxonomy" id="2029117"/>
    <lineage>
        <taxon>Bacteria</taxon>
        <taxon>Pseudomonadati</taxon>
        <taxon>Pseudomonadota</taxon>
        <taxon>Betaproteobacteria</taxon>
        <taxon>Burkholderiales</taxon>
        <taxon>Comamonadaceae</taxon>
        <taxon>Vandammella</taxon>
    </lineage>
</organism>
<gene>
    <name evidence="2" type="ORF">CK620_07035</name>
</gene>
<accession>A0A2A2AAN1</accession>
<comment type="caution">
    <text evidence="2">The sequence shown here is derived from an EMBL/GenBank/DDBJ whole genome shotgun (WGS) entry which is preliminary data.</text>
</comment>
<evidence type="ECO:0000259" key="1">
    <source>
        <dbReference type="PROSITE" id="PS51502"/>
    </source>
</evidence>
<dbReference type="AlphaFoldDB" id="A0A2A2AAN1"/>
<proteinExistence type="predicted"/>
<dbReference type="PROSITE" id="PS51502">
    <property type="entry name" value="S_R_A_B_BARREL"/>
    <property type="match status" value="1"/>
</dbReference>
<dbReference type="SMART" id="SM00886">
    <property type="entry name" value="Dabb"/>
    <property type="match status" value="1"/>
</dbReference>
<reference evidence="2 3" key="1">
    <citation type="submission" date="2017-08" db="EMBL/GenBank/DDBJ databases">
        <title>WGS of Clinical strains of the CDC Group NO-1 linked to zoonotic infections in humans.</title>
        <authorList>
            <person name="Bernier A.-M."/>
            <person name="Bernard K."/>
        </authorList>
    </citation>
    <scope>NUCLEOTIDE SEQUENCE [LARGE SCALE GENOMIC DNA]</scope>
    <source>
        <strain evidence="2 3">NML03-0146</strain>
    </source>
</reference>
<dbReference type="EMBL" id="NSJF01000003">
    <property type="protein sequence ID" value="PAT34639.1"/>
    <property type="molecule type" value="Genomic_DNA"/>
</dbReference>
<dbReference type="RefSeq" id="WP_095549715.1">
    <property type="nucleotide sequence ID" value="NZ_NSJF01000003.1"/>
</dbReference>
<dbReference type="InterPro" id="IPR013097">
    <property type="entry name" value="Dabb"/>
</dbReference>
<name>A0A2A2AAN1_9BURK</name>
<evidence type="ECO:0000313" key="3">
    <source>
        <dbReference type="Proteomes" id="UP000217999"/>
    </source>
</evidence>
<dbReference type="SUPFAM" id="SSF54909">
    <property type="entry name" value="Dimeric alpha+beta barrel"/>
    <property type="match status" value="1"/>
</dbReference>
<sequence length="105" mass="11740">MQLHIVLMAFHATPSDELQQHIDTAFRRMPALCEGLLRYELVKNHSSTSAEYSHALLSVFASPGHLSAYRVSPEHDALMQLLKPHVREIVVLDTPWPASLSTLPA</sequence>
<evidence type="ECO:0000313" key="2">
    <source>
        <dbReference type="EMBL" id="PAT34639.1"/>
    </source>
</evidence>
<dbReference type="Gene3D" id="3.30.70.100">
    <property type="match status" value="1"/>
</dbReference>
<dbReference type="Pfam" id="PF07876">
    <property type="entry name" value="Dabb"/>
    <property type="match status" value="1"/>
</dbReference>
<feature type="domain" description="Stress-response A/B barrel" evidence="1">
    <location>
        <begin position="2"/>
        <end position="94"/>
    </location>
</feature>